<dbReference type="AlphaFoldDB" id="A0A813DSU1"/>
<feature type="non-terminal residue" evidence="1">
    <location>
        <position position="78"/>
    </location>
</feature>
<reference evidence="1" key="1">
    <citation type="submission" date="2021-02" db="EMBL/GenBank/DDBJ databases">
        <authorList>
            <person name="Dougan E. K."/>
            <person name="Rhodes N."/>
            <person name="Thang M."/>
            <person name="Chan C."/>
        </authorList>
    </citation>
    <scope>NUCLEOTIDE SEQUENCE</scope>
</reference>
<accession>A0A813DSU1</accession>
<proteinExistence type="predicted"/>
<comment type="caution">
    <text evidence="1">The sequence shown here is derived from an EMBL/GenBank/DDBJ whole genome shotgun (WGS) entry which is preliminary data.</text>
</comment>
<gene>
    <name evidence="1" type="ORF">PGLA1383_LOCUS10420</name>
</gene>
<name>A0A813DSU1_POLGL</name>
<evidence type="ECO:0000313" key="2">
    <source>
        <dbReference type="Proteomes" id="UP000654075"/>
    </source>
</evidence>
<organism evidence="1 2">
    <name type="scientific">Polarella glacialis</name>
    <name type="common">Dinoflagellate</name>
    <dbReference type="NCBI Taxonomy" id="89957"/>
    <lineage>
        <taxon>Eukaryota</taxon>
        <taxon>Sar</taxon>
        <taxon>Alveolata</taxon>
        <taxon>Dinophyceae</taxon>
        <taxon>Suessiales</taxon>
        <taxon>Suessiaceae</taxon>
        <taxon>Polarella</taxon>
    </lineage>
</organism>
<dbReference type="EMBL" id="CAJNNV010005197">
    <property type="protein sequence ID" value="CAE8591756.1"/>
    <property type="molecule type" value="Genomic_DNA"/>
</dbReference>
<evidence type="ECO:0000313" key="1">
    <source>
        <dbReference type="EMBL" id="CAE8591756.1"/>
    </source>
</evidence>
<dbReference type="Proteomes" id="UP000654075">
    <property type="component" value="Unassembled WGS sequence"/>
</dbReference>
<protein>
    <submittedName>
        <fullName evidence="1">Uncharacterized protein</fullName>
    </submittedName>
</protein>
<keyword evidence="2" id="KW-1185">Reference proteome</keyword>
<sequence>MTLQRVFVLLLRRPFDQHCRRKEVNSLRQDFYAVCFGEVYSAKMESLANSWLVYGFTLLETTIAVEREKPTLEEFAQK</sequence>